<evidence type="ECO:0000256" key="1">
    <source>
        <dbReference type="ARBA" id="ARBA00005254"/>
    </source>
</evidence>
<proteinExistence type="inferred from homology"/>
<dbReference type="Gene3D" id="3.90.226.10">
    <property type="entry name" value="2-enoyl-CoA Hydratase, Chain A, domain 1"/>
    <property type="match status" value="1"/>
</dbReference>
<gene>
    <name evidence="2" type="ORF">ISP25_18640</name>
</gene>
<organism evidence="2 3">
    <name type="scientific">Rhodanobacter hydrolyticus</name>
    <dbReference type="NCBI Taxonomy" id="2250595"/>
    <lineage>
        <taxon>Bacteria</taxon>
        <taxon>Pseudomonadati</taxon>
        <taxon>Pseudomonadota</taxon>
        <taxon>Gammaproteobacteria</taxon>
        <taxon>Lysobacterales</taxon>
        <taxon>Rhodanobacteraceae</taxon>
        <taxon>Rhodanobacter</taxon>
    </lineage>
</organism>
<dbReference type="InterPro" id="IPR029045">
    <property type="entry name" value="ClpP/crotonase-like_dom_sf"/>
</dbReference>
<dbReference type="RefSeq" id="WP_404615958.1">
    <property type="nucleotide sequence ID" value="NZ_JADIKK010000008.1"/>
</dbReference>
<protein>
    <submittedName>
        <fullName evidence="2">Enoyl-CoA hydratase/isomerase family protein</fullName>
    </submittedName>
</protein>
<dbReference type="PANTHER" id="PTHR11941">
    <property type="entry name" value="ENOYL-COA HYDRATASE-RELATED"/>
    <property type="match status" value="1"/>
</dbReference>
<dbReference type="Pfam" id="PF00378">
    <property type="entry name" value="ECH_1"/>
    <property type="match status" value="1"/>
</dbReference>
<sequence>MIEVIHHDAVAEVHLARPPVNALNLELLQTLHAALDKAVADGARGIVLSGVPGMFSAGVDVPALLQADRAGVQAFWREFFATASVLACSPVPVAAAVTGHSPAGGAVMALMCDYRVMAQGPYKIGLNEVQVGLAVPDCIQLALRRVVGAYRAERLLVAGEMIDAEQALACGFVDETTGIDQVVTRALHWMNGLLALPPHAMLATRRVARADLIATYADLDTLPIDEFVEGFYHPQTQATLQALAARLKSKG</sequence>
<comment type="caution">
    <text evidence="2">The sequence shown here is derived from an EMBL/GenBank/DDBJ whole genome shotgun (WGS) entry which is preliminary data.</text>
</comment>
<accession>A0ABW8JDA0</accession>
<dbReference type="EMBL" id="JADIKK010000008">
    <property type="protein sequence ID" value="MFK2879091.1"/>
    <property type="molecule type" value="Genomic_DNA"/>
</dbReference>
<dbReference type="SUPFAM" id="SSF52096">
    <property type="entry name" value="ClpP/crotonase"/>
    <property type="match status" value="1"/>
</dbReference>
<dbReference type="InterPro" id="IPR001753">
    <property type="entry name" value="Enoyl-CoA_hydra/iso"/>
</dbReference>
<comment type="similarity">
    <text evidence="1">Belongs to the enoyl-CoA hydratase/isomerase family.</text>
</comment>
<dbReference type="CDD" id="cd06558">
    <property type="entry name" value="crotonase-like"/>
    <property type="match status" value="1"/>
</dbReference>
<name>A0ABW8JDA0_9GAMM</name>
<reference evidence="2 3" key="1">
    <citation type="submission" date="2020-10" db="EMBL/GenBank/DDBJ databases">
        <title>Phylogeny of dyella-like bacteria.</title>
        <authorList>
            <person name="Fu J."/>
        </authorList>
    </citation>
    <scope>NUCLEOTIDE SEQUENCE [LARGE SCALE GENOMIC DNA]</scope>
    <source>
        <strain evidence="2 3">KACC 19113</strain>
    </source>
</reference>
<keyword evidence="3" id="KW-1185">Reference proteome</keyword>
<evidence type="ECO:0000313" key="2">
    <source>
        <dbReference type="EMBL" id="MFK2879091.1"/>
    </source>
</evidence>
<dbReference type="Proteomes" id="UP001620339">
    <property type="component" value="Unassembled WGS sequence"/>
</dbReference>
<evidence type="ECO:0000313" key="3">
    <source>
        <dbReference type="Proteomes" id="UP001620339"/>
    </source>
</evidence>
<dbReference type="PANTHER" id="PTHR11941:SF54">
    <property type="entry name" value="ENOYL-COA HYDRATASE, MITOCHONDRIAL"/>
    <property type="match status" value="1"/>
</dbReference>